<gene>
    <name evidence="6" type="ORF">GCM10009807_12570</name>
</gene>
<evidence type="ECO:0000256" key="2">
    <source>
        <dbReference type="ARBA" id="ARBA00022840"/>
    </source>
</evidence>
<protein>
    <recommendedName>
        <fullName evidence="5">FtsK domain-containing protein</fullName>
    </recommendedName>
</protein>
<dbReference type="RefSeq" id="WP_344052722.1">
    <property type="nucleotide sequence ID" value="NZ_BAAAPK010000001.1"/>
</dbReference>
<name>A0ABP4SAK6_9MICO</name>
<feature type="binding site" evidence="3">
    <location>
        <begin position="375"/>
        <end position="382"/>
    </location>
    <ligand>
        <name>ATP</name>
        <dbReference type="ChEBI" id="CHEBI:30616"/>
    </ligand>
</feature>
<evidence type="ECO:0000313" key="7">
    <source>
        <dbReference type="Proteomes" id="UP001500596"/>
    </source>
</evidence>
<dbReference type="SMART" id="SM00382">
    <property type="entry name" value="AAA"/>
    <property type="match status" value="2"/>
</dbReference>
<dbReference type="InterPro" id="IPR002543">
    <property type="entry name" value="FtsK_dom"/>
</dbReference>
<dbReference type="PANTHER" id="PTHR22683:SF1">
    <property type="entry name" value="TYPE VII SECRETION SYSTEM PROTEIN ESSC"/>
    <property type="match status" value="1"/>
</dbReference>
<evidence type="ECO:0000313" key="6">
    <source>
        <dbReference type="EMBL" id="GAA1669907.1"/>
    </source>
</evidence>
<reference evidence="7" key="1">
    <citation type="journal article" date="2019" name="Int. J. Syst. Evol. Microbiol.">
        <title>The Global Catalogue of Microorganisms (GCM) 10K type strain sequencing project: providing services to taxonomists for standard genome sequencing and annotation.</title>
        <authorList>
            <consortium name="The Broad Institute Genomics Platform"/>
            <consortium name="The Broad Institute Genome Sequencing Center for Infectious Disease"/>
            <person name="Wu L."/>
            <person name="Ma J."/>
        </authorList>
    </citation>
    <scope>NUCLEOTIDE SEQUENCE [LARGE SCALE GENOMIC DNA]</scope>
    <source>
        <strain evidence="7">JCM 15575</strain>
    </source>
</reference>
<dbReference type="SUPFAM" id="SSF52540">
    <property type="entry name" value="P-loop containing nucleoside triphosphate hydrolases"/>
    <property type="match status" value="2"/>
</dbReference>
<dbReference type="CDD" id="cd01127">
    <property type="entry name" value="TrwB_TraG_TraD_VirD4"/>
    <property type="match status" value="1"/>
</dbReference>
<dbReference type="Proteomes" id="UP001500596">
    <property type="component" value="Unassembled WGS sequence"/>
</dbReference>
<feature type="region of interest" description="Disordered" evidence="4">
    <location>
        <begin position="1"/>
        <end position="29"/>
    </location>
</feature>
<accession>A0ABP4SAK6</accession>
<comment type="caution">
    <text evidence="6">The sequence shown here is derived from an EMBL/GenBank/DDBJ whole genome shotgun (WGS) entry which is preliminary data.</text>
</comment>
<evidence type="ECO:0000259" key="5">
    <source>
        <dbReference type="PROSITE" id="PS50901"/>
    </source>
</evidence>
<dbReference type="PANTHER" id="PTHR22683">
    <property type="entry name" value="SPORULATION PROTEIN RELATED"/>
    <property type="match status" value="1"/>
</dbReference>
<proteinExistence type="predicted"/>
<keyword evidence="7" id="KW-1185">Reference proteome</keyword>
<dbReference type="EMBL" id="BAAAPK010000001">
    <property type="protein sequence ID" value="GAA1669907.1"/>
    <property type="molecule type" value="Genomic_DNA"/>
</dbReference>
<keyword evidence="2 3" id="KW-0067">ATP-binding</keyword>
<dbReference type="Pfam" id="PF01580">
    <property type="entry name" value="FtsK_SpoIIIE"/>
    <property type="match status" value="1"/>
</dbReference>
<dbReference type="InterPro" id="IPR050206">
    <property type="entry name" value="FtsK/SpoIIIE/SftA"/>
</dbReference>
<evidence type="ECO:0000256" key="3">
    <source>
        <dbReference type="PROSITE-ProRule" id="PRU00289"/>
    </source>
</evidence>
<organism evidence="6 7">
    <name type="scientific">Microbacterium lacus</name>
    <dbReference type="NCBI Taxonomy" id="415217"/>
    <lineage>
        <taxon>Bacteria</taxon>
        <taxon>Bacillati</taxon>
        <taxon>Actinomycetota</taxon>
        <taxon>Actinomycetes</taxon>
        <taxon>Micrococcales</taxon>
        <taxon>Microbacteriaceae</taxon>
        <taxon>Microbacterium</taxon>
    </lineage>
</organism>
<dbReference type="PROSITE" id="PS50901">
    <property type="entry name" value="FTSK"/>
    <property type="match status" value="1"/>
</dbReference>
<keyword evidence="1 3" id="KW-0547">Nucleotide-binding</keyword>
<dbReference type="InterPro" id="IPR027417">
    <property type="entry name" value="P-loop_NTPase"/>
</dbReference>
<evidence type="ECO:0000256" key="4">
    <source>
        <dbReference type="SAM" id="MobiDB-lite"/>
    </source>
</evidence>
<feature type="compositionally biased region" description="Pro residues" evidence="4">
    <location>
        <begin position="17"/>
        <end position="29"/>
    </location>
</feature>
<dbReference type="Gene3D" id="3.40.50.300">
    <property type="entry name" value="P-loop containing nucleotide triphosphate hydrolases"/>
    <property type="match status" value="3"/>
</dbReference>
<dbReference type="CDD" id="cd01120">
    <property type="entry name" value="RecA-like_superfamily"/>
    <property type="match status" value="1"/>
</dbReference>
<feature type="domain" description="FtsK" evidence="5">
    <location>
        <begin position="357"/>
        <end position="540"/>
    </location>
</feature>
<evidence type="ECO:0000256" key="1">
    <source>
        <dbReference type="ARBA" id="ARBA00022741"/>
    </source>
</evidence>
<dbReference type="InterPro" id="IPR003593">
    <property type="entry name" value="AAA+_ATPase"/>
</dbReference>
<sequence>MSASFSPPQALRVRTVAPPPEPLELPPPWTEPARPPVPLLASVVPVVGAVALWAVTGSILALWLAALGPLIAGASMLDGARSSRREKRRAERAASIARAQVGHDIDERHADERERLRARHPDLAGFADRPAEVWRVVPGRAEALVLGRGERPSALRVTGGGDDPASADLRRRASLLASAPVAVPLPSTLAVVGPPVLARAVVRAVVLQLALISPPGALRVVGPLRGENAWAEVLPHRRTTAGLGLALAAPGEAIAHDADVMIIRTRTEDPPPVADVVLTVRTPDDAVLDVGGEVVPVAVEAIGEAQARRLATWLVRRAGDEGREEGRVAVIALAGLLLDAPPSVPGRLCAPVGLEADEPCVIDLVDDGPHAIVAGVTGSGKSELLITWVLALSARHPPGEVSFLLADFKGGTAFDALAGVPHVTGVITDLDGTGARRAIESLRAEVRWREAELARVGARDIRDPRVRIPRLVIVVDEFAALLGEHPELHAVFTDVAARGRALGMHLILGTQRPSGVIRESLLANCPLRISLRVTDPADSRAVIGTERAALLPGDPGSRGIALVRTAADPSARRVRVALSAPADAAAIAESAAAEPPPRRPWLPELPVSVLLSELPGPPGGPAEPGFLPFGLADEPERQSQCTVGLAASERGLLVVGAGGTGKSTVLRSLLAGSTDVVRVAGSGEQVWDAVAAASRATPGTLVVIDDLDTLTGDLPAEYGRELLERIERLTRRAGESGIRVVAAAQRLVGGAARIAELLPRRLVLGTSSRSEHIAAGGDPAVYAPALPPGRGWLDGRAVQVAVVPDAPVPVAPESAPWIPEGPLTGMIRRGSVLRPPDAWVGAGVCIVALEEFVRGEWARSGRVVVTGDPDDWQRQWRWLHTFRADHDLVVDAGCAADYRLLTGDRDLPPYCEPRAHRAWLMRAGGPAQRVVLPAPG</sequence>